<name>A0A3L9DNR8_9STRE</name>
<keyword evidence="1" id="KW-0472">Membrane</keyword>
<evidence type="ECO:0000256" key="1">
    <source>
        <dbReference type="SAM" id="Phobius"/>
    </source>
</evidence>
<sequence length="101" mass="11939">MPFDEARKIAESQFTWEILFIILFVVAAGYLVRTSDKREKKLMDFHEQSKADSNKREERLMTHLEKTTEELSTITHTVGDIQKEMVRMNNRIDEFEKGDQS</sequence>
<dbReference type="AlphaFoldDB" id="A0A3L9DNR8"/>
<gene>
    <name evidence="2" type="ORF">EAF07_05870</name>
</gene>
<evidence type="ECO:0000313" key="3">
    <source>
        <dbReference type="Proteomes" id="UP000279194"/>
    </source>
</evidence>
<keyword evidence="1" id="KW-1133">Transmembrane helix</keyword>
<dbReference type="Proteomes" id="UP000279194">
    <property type="component" value="Unassembled WGS sequence"/>
</dbReference>
<organism evidence="2 3">
    <name type="scientific">Streptococcus hillyeri</name>
    <dbReference type="NCBI Taxonomy" id="2282420"/>
    <lineage>
        <taxon>Bacteria</taxon>
        <taxon>Bacillati</taxon>
        <taxon>Bacillota</taxon>
        <taxon>Bacilli</taxon>
        <taxon>Lactobacillales</taxon>
        <taxon>Streptococcaceae</taxon>
        <taxon>Streptococcus</taxon>
    </lineage>
</organism>
<feature type="transmembrane region" description="Helical" evidence="1">
    <location>
        <begin position="14"/>
        <end position="32"/>
    </location>
</feature>
<evidence type="ECO:0000313" key="2">
    <source>
        <dbReference type="EMBL" id="RLY03066.1"/>
    </source>
</evidence>
<keyword evidence="1" id="KW-0812">Transmembrane</keyword>
<dbReference type="RefSeq" id="WP_121835599.1">
    <property type="nucleotide sequence ID" value="NZ_CP163513.1"/>
</dbReference>
<reference evidence="2 3" key="1">
    <citation type="submission" date="2018-10" db="EMBL/GenBank/DDBJ databases">
        <title>Streptococcus hillyeri sp. nov., isolated from equine tracheal sample.</title>
        <authorList>
            <person name="Macfadyen A.C."/>
            <person name="Waller A."/>
            <person name="Paterson G.K."/>
        </authorList>
    </citation>
    <scope>NUCLEOTIDE SEQUENCE [LARGE SCALE GENOMIC DNA]</scope>
    <source>
        <strain evidence="2 3">28462</strain>
    </source>
</reference>
<dbReference type="EMBL" id="RCVM01000010">
    <property type="protein sequence ID" value="RLY03066.1"/>
    <property type="molecule type" value="Genomic_DNA"/>
</dbReference>
<proteinExistence type="predicted"/>
<comment type="caution">
    <text evidence="2">The sequence shown here is derived from an EMBL/GenBank/DDBJ whole genome shotgun (WGS) entry which is preliminary data.</text>
</comment>
<dbReference type="OrthoDB" id="2224675at2"/>
<accession>A0A3L9DNR8</accession>
<keyword evidence="3" id="KW-1185">Reference proteome</keyword>
<protein>
    <submittedName>
        <fullName evidence="2">Uncharacterized protein</fullName>
    </submittedName>
</protein>